<accession>A0A137XX82</accession>
<dbReference type="AlphaFoldDB" id="A0A150HSA5"/>
<dbReference type="RefSeq" id="WP_004879152.1">
    <property type="nucleotide sequence ID" value="NZ_BCLZ01000027.1"/>
</dbReference>
<protein>
    <submittedName>
        <fullName evidence="2">Uncharacterized protein</fullName>
    </submittedName>
</protein>
<keyword evidence="1" id="KW-0472">Membrane</keyword>
<dbReference type="Proteomes" id="UP000075680">
    <property type="component" value="Unassembled WGS sequence"/>
</dbReference>
<feature type="transmembrane region" description="Helical" evidence="1">
    <location>
        <begin position="34"/>
        <end position="54"/>
    </location>
</feature>
<evidence type="ECO:0000313" key="3">
    <source>
        <dbReference type="Proteomes" id="UP000075680"/>
    </source>
</evidence>
<dbReference type="GeneID" id="58194596"/>
<sequence>MMLYQYHCACCDKVVASTDKECPYCGSQHIRSPYGMWMFCVAACLAVVVIVKLAHLYSQHHQEEQPVQNTSIFEVLKQDNMNSGN</sequence>
<gene>
    <name evidence="2" type="ORF">AVENLUH5627_01630</name>
</gene>
<dbReference type="PATRIC" id="fig|52133.18.peg.1693"/>
<comment type="caution">
    <text evidence="2">The sequence shown here is derived from an EMBL/GenBank/DDBJ whole genome shotgun (WGS) entry which is preliminary data.</text>
</comment>
<evidence type="ECO:0000313" key="2">
    <source>
        <dbReference type="EMBL" id="KXZ69258.1"/>
    </source>
</evidence>
<accession>A0A150HSA5</accession>
<evidence type="ECO:0000256" key="1">
    <source>
        <dbReference type="SAM" id="Phobius"/>
    </source>
</evidence>
<name>A0A150HSA5_9GAMM</name>
<dbReference type="EMBL" id="JRUE01000149">
    <property type="protein sequence ID" value="KXZ69258.1"/>
    <property type="molecule type" value="Genomic_DNA"/>
</dbReference>
<organism evidence="2 3">
    <name type="scientific">Acinetobacter venetianus</name>
    <dbReference type="NCBI Taxonomy" id="52133"/>
    <lineage>
        <taxon>Bacteria</taxon>
        <taxon>Pseudomonadati</taxon>
        <taxon>Pseudomonadota</taxon>
        <taxon>Gammaproteobacteria</taxon>
        <taxon>Moraxellales</taxon>
        <taxon>Moraxellaceae</taxon>
        <taxon>Acinetobacter</taxon>
    </lineage>
</organism>
<proteinExistence type="predicted"/>
<reference evidence="2 3" key="1">
    <citation type="journal article" date="2016" name="Sci. Rep.">
        <title>Genomic and phenotypic characterization of the species Acinetobacter venetianus.</title>
        <authorList>
            <person name="Fondi M."/>
            <person name="Maida I."/>
            <person name="Perrin E."/>
            <person name="Orlandini V."/>
            <person name="La Torre L."/>
            <person name="Bosi E."/>
            <person name="Negroni A."/>
            <person name="Zanaroli G."/>
            <person name="Fava F."/>
            <person name="Decorosi F."/>
            <person name="Giovannetti L."/>
            <person name="Viti C."/>
            <person name="Vaneechoutte M."/>
            <person name="Dijkshoorn L."/>
            <person name="Fani R."/>
        </authorList>
    </citation>
    <scope>NUCLEOTIDE SEQUENCE [LARGE SCALE GENOMIC DNA]</scope>
    <source>
        <strain evidence="2 3">LUH5627</strain>
    </source>
</reference>
<keyword evidence="1" id="KW-1133">Transmembrane helix</keyword>
<keyword evidence="1" id="KW-0812">Transmembrane</keyword>